<evidence type="ECO:0000313" key="3">
    <source>
        <dbReference type="Proteomes" id="UP000034732"/>
    </source>
</evidence>
<organism evidence="2 3">
    <name type="scientific">candidate division WWE3 bacterium GW2011_GWA1_46_21</name>
    <dbReference type="NCBI Taxonomy" id="1619107"/>
    <lineage>
        <taxon>Bacteria</taxon>
        <taxon>Katanobacteria</taxon>
    </lineage>
</organism>
<keyword evidence="1" id="KW-0472">Membrane</keyword>
<dbReference type="Proteomes" id="UP000034732">
    <property type="component" value="Unassembled WGS sequence"/>
</dbReference>
<reference evidence="2 3" key="1">
    <citation type="journal article" date="2015" name="Nature">
        <title>rRNA introns, odd ribosomes, and small enigmatic genomes across a large radiation of phyla.</title>
        <authorList>
            <person name="Brown C.T."/>
            <person name="Hug L.A."/>
            <person name="Thomas B.C."/>
            <person name="Sharon I."/>
            <person name="Castelle C.J."/>
            <person name="Singh A."/>
            <person name="Wilkins M.J."/>
            <person name="Williams K.H."/>
            <person name="Banfield J.F."/>
        </authorList>
    </citation>
    <scope>NUCLEOTIDE SEQUENCE [LARGE SCALE GENOMIC DNA]</scope>
</reference>
<evidence type="ECO:0000256" key="1">
    <source>
        <dbReference type="SAM" id="Phobius"/>
    </source>
</evidence>
<sequence length="250" mass="27514">MDPARKSFVFKLAVVLVLVLVSAALVFLYLKYAKYNGKELLDYLKGTILQQDQPKAPMSVDTGCIENTQTQELVEHFNVNSCAARKYLISGGSLVKKTSTCGDGIAFGAYTSFVADALDYTKIVLDPEYEKIIITAIPSRKLSDIGYFPEVNYFDCNNPIPSYAKTLLCKNVTTEVDDKAVRYATRVLSFGDAKEGPKIARSSVIYSDTGLKVEVISSSSDFDASVNRVKDLNVCMANYLGVPIEEVYAQ</sequence>
<dbReference type="EMBL" id="LCMF01000018">
    <property type="protein sequence ID" value="KKU30607.1"/>
    <property type="molecule type" value="Genomic_DNA"/>
</dbReference>
<feature type="transmembrane region" description="Helical" evidence="1">
    <location>
        <begin position="12"/>
        <end position="30"/>
    </location>
</feature>
<keyword evidence="1" id="KW-1133">Transmembrane helix</keyword>
<accession>A0A0G1PD81</accession>
<dbReference type="AlphaFoldDB" id="A0A0G1PD81"/>
<gene>
    <name evidence="2" type="ORF">UX44_C0018G0004</name>
</gene>
<evidence type="ECO:0000313" key="2">
    <source>
        <dbReference type="EMBL" id="KKU30607.1"/>
    </source>
</evidence>
<comment type="caution">
    <text evidence="2">The sequence shown here is derived from an EMBL/GenBank/DDBJ whole genome shotgun (WGS) entry which is preliminary data.</text>
</comment>
<keyword evidence="1" id="KW-0812">Transmembrane</keyword>
<name>A0A0G1PD81_UNCKA</name>
<protein>
    <submittedName>
        <fullName evidence="2">Uncharacterized protein</fullName>
    </submittedName>
</protein>
<proteinExistence type="predicted"/>